<dbReference type="EMBL" id="BQNB010018399">
    <property type="protein sequence ID" value="GJT73965.1"/>
    <property type="molecule type" value="Genomic_DNA"/>
</dbReference>
<gene>
    <name evidence="2" type="ORF">Tco_1033251</name>
</gene>
<dbReference type="Proteomes" id="UP001151760">
    <property type="component" value="Unassembled WGS sequence"/>
</dbReference>
<name>A0ABQ5GFI2_9ASTR</name>
<proteinExistence type="predicted"/>
<keyword evidence="3" id="KW-1185">Reference proteome</keyword>
<accession>A0ABQ5GFI2</accession>
<feature type="region of interest" description="Disordered" evidence="1">
    <location>
        <begin position="158"/>
        <end position="177"/>
    </location>
</feature>
<evidence type="ECO:0000313" key="2">
    <source>
        <dbReference type="EMBL" id="GJT73965.1"/>
    </source>
</evidence>
<reference evidence="2" key="2">
    <citation type="submission" date="2022-01" db="EMBL/GenBank/DDBJ databases">
        <authorList>
            <person name="Yamashiro T."/>
            <person name="Shiraishi A."/>
            <person name="Satake H."/>
            <person name="Nakayama K."/>
        </authorList>
    </citation>
    <scope>NUCLEOTIDE SEQUENCE</scope>
</reference>
<evidence type="ECO:0000256" key="1">
    <source>
        <dbReference type="SAM" id="MobiDB-lite"/>
    </source>
</evidence>
<sequence>MANLEFCDTHNMVAYLHKIEGSEGFHQIVDFLNTSHIKYALTENPTIYVSLIQQFWQTAAANTLDSGEVHITATIDGKVKLVSEASIRRHLKLEDSDGITTLPNTKIFEQLTLMGPKKTAWEQFSSNIATAIICLATNRTFNFSKMIFEGMGEGSTVSVESHHTPLGAPTTSQPSLLSPLRIPTRQETEVPQPSSPTYTNVADEAAFTSVDIVYGGVATTVST</sequence>
<evidence type="ECO:0000313" key="3">
    <source>
        <dbReference type="Proteomes" id="UP001151760"/>
    </source>
</evidence>
<comment type="caution">
    <text evidence="2">The sequence shown here is derived from an EMBL/GenBank/DDBJ whole genome shotgun (WGS) entry which is preliminary data.</text>
</comment>
<reference evidence="2" key="1">
    <citation type="journal article" date="2022" name="Int. J. Mol. Sci.">
        <title>Draft Genome of Tanacetum Coccineum: Genomic Comparison of Closely Related Tanacetum-Family Plants.</title>
        <authorList>
            <person name="Yamashiro T."/>
            <person name="Shiraishi A."/>
            <person name="Nakayama K."/>
            <person name="Satake H."/>
        </authorList>
    </citation>
    <scope>NUCLEOTIDE SEQUENCE</scope>
</reference>
<organism evidence="2 3">
    <name type="scientific">Tanacetum coccineum</name>
    <dbReference type="NCBI Taxonomy" id="301880"/>
    <lineage>
        <taxon>Eukaryota</taxon>
        <taxon>Viridiplantae</taxon>
        <taxon>Streptophyta</taxon>
        <taxon>Embryophyta</taxon>
        <taxon>Tracheophyta</taxon>
        <taxon>Spermatophyta</taxon>
        <taxon>Magnoliopsida</taxon>
        <taxon>eudicotyledons</taxon>
        <taxon>Gunneridae</taxon>
        <taxon>Pentapetalae</taxon>
        <taxon>asterids</taxon>
        <taxon>campanulids</taxon>
        <taxon>Asterales</taxon>
        <taxon>Asteraceae</taxon>
        <taxon>Asteroideae</taxon>
        <taxon>Anthemideae</taxon>
        <taxon>Anthemidinae</taxon>
        <taxon>Tanacetum</taxon>
    </lineage>
</organism>
<evidence type="ECO:0008006" key="4">
    <source>
        <dbReference type="Google" id="ProtNLM"/>
    </source>
</evidence>
<protein>
    <recommendedName>
        <fullName evidence="4">Xylulose kinase-1</fullName>
    </recommendedName>
</protein>